<dbReference type="InterPro" id="IPR049125">
    <property type="entry name" value="FAN1-like_WH"/>
</dbReference>
<dbReference type="GO" id="GO:0005634">
    <property type="term" value="C:nucleus"/>
    <property type="evidence" value="ECO:0007669"/>
    <property type="project" value="UniProtKB-SubCell"/>
</dbReference>
<comment type="similarity">
    <text evidence="5">Belongs to the FAN1 family.</text>
</comment>
<keyword evidence="1 5" id="KW-0540">Nuclease</keyword>
<proteinExistence type="inferred from homology"/>
<dbReference type="GO" id="GO:0046872">
    <property type="term" value="F:metal ion binding"/>
    <property type="evidence" value="ECO:0007669"/>
    <property type="project" value="UniProtKB-KW"/>
</dbReference>
<keyword evidence="9" id="KW-1185">Reference proteome</keyword>
<dbReference type="InterPro" id="IPR033315">
    <property type="entry name" value="Fan1-like"/>
</dbReference>
<evidence type="ECO:0000313" key="8">
    <source>
        <dbReference type="EMBL" id="CAG7829327.1"/>
    </source>
</evidence>
<dbReference type="CDD" id="cd22326">
    <property type="entry name" value="FAN1-like"/>
    <property type="match status" value="1"/>
</dbReference>
<gene>
    <name evidence="8" type="ORF">AFUS01_LOCUS39196</name>
</gene>
<dbReference type="Pfam" id="PF21170">
    <property type="entry name" value="FAN1_TPR"/>
    <property type="match status" value="1"/>
</dbReference>
<keyword evidence="5" id="KW-0227">DNA damage</keyword>
<feature type="compositionally biased region" description="Basic residues" evidence="6">
    <location>
        <begin position="708"/>
        <end position="723"/>
    </location>
</feature>
<dbReference type="SMART" id="SM00990">
    <property type="entry name" value="VRR_NUC"/>
    <property type="match status" value="1"/>
</dbReference>
<sequence>MLAFIEHRQESTYFQRKWKVTVCCGVSKSVIVSKNKLPGRIVTDELVWSLDCSLTDSSQKKITSFFKKSNDETPGNGGGGKQYFKADESSVTATHTRVPVFVQPFKPWLTGGVGSSGEDERPAGDENLLVKCEGEDLTTRRSTTDDGGDKNLIRNSSVESKLLEVDDEGDSNEGLIRLVNFKAILEDSQSSQEDSCCETQLCSLEGTQVRGPSIPKYGGSSSFVDLVDSESSSSSVMNILKSPTRSQNSASSGPSHSFVTRTPPTKSPKSKVNHFSPVRQLSFSSKSKSKTPVKSPRILFKNPPTHNQVMNSPLKALWSQQDPYYLKNFLTVLDTVLEDKHHSHLLNTDDLEIVQKFRSLTKPAKCLYVRLAGRSWKWLRVSSVNYKEISEDLAPVFEELHHAKLVSEVKEERVPLEDLLDMLPHEKLPDICKQLNVKVPYNAKTKEKCITALMKTSRQQSTLKGSLADIIYSKALEEVGATYKLTAESRELFQRIFILYSPPQYWEQATDKDTLQLLSILLTEIGKVEYPNYKIIKTQRIYNDRKELLQFQQAWILFSQVTAFTESKQWTEVVNVAEQALETLQKLLKEPEVVSFNRRLPCYLRAYVAGSLFAKICWIGVEGLQKLKKYTLANDYLNFLLSQDLYLCHYYGRWYERLVLNSTHLKVPLTEVKALIEKALADPNVRDNHKLDLFTRLNKLKTRECAKRKPKRKPKRKKPRRKNKKDDEDWVESSGDSSEESLDSDFEIECMTLDSDNDNSEGSFIIRYSVPERTIEGEKMPTYDRLYGKSVFLDSDGSIGGAKSLSSVERFALQFYSGQGYIHGVHAEAFPLDLFSEDFRIRRRSAIDERLGKIKNLWSVDDTLELMEKHWAENFNRLSIVNWSIFNDFSHLKTLVSSLGLPLLAGICDRLAENYRYYRSGFPDLIVWDGHKCRIAEVKGPGDKLSAKQRLWIDYLLSLEADVEVCLVKSVSNKRIRS</sequence>
<dbReference type="InterPro" id="IPR014883">
    <property type="entry name" value="VRR_NUC"/>
</dbReference>
<keyword evidence="2 5" id="KW-0479">Metal-binding</keyword>
<evidence type="ECO:0000256" key="6">
    <source>
        <dbReference type="SAM" id="MobiDB-lite"/>
    </source>
</evidence>
<dbReference type="GO" id="GO:0004528">
    <property type="term" value="F:phosphodiesterase I activity"/>
    <property type="evidence" value="ECO:0007669"/>
    <property type="project" value="UniProtKB-EC"/>
</dbReference>
<feature type="compositionally biased region" description="Low complexity" evidence="6">
    <location>
        <begin position="282"/>
        <end position="295"/>
    </location>
</feature>
<feature type="region of interest" description="Disordered" evidence="6">
    <location>
        <begin position="235"/>
        <end position="305"/>
    </location>
</feature>
<dbReference type="GO" id="GO:0008409">
    <property type="term" value="F:5'-3' exonuclease activity"/>
    <property type="evidence" value="ECO:0007669"/>
    <property type="project" value="TreeGrafter"/>
</dbReference>
<dbReference type="InterPro" id="IPR049132">
    <property type="entry name" value="FAN1-like_euk"/>
</dbReference>
<evidence type="ECO:0000256" key="3">
    <source>
        <dbReference type="ARBA" id="ARBA00022801"/>
    </source>
</evidence>
<evidence type="ECO:0000256" key="5">
    <source>
        <dbReference type="RuleBase" id="RU365033"/>
    </source>
</evidence>
<comment type="caution">
    <text evidence="8">The sequence shown here is derived from an EMBL/GenBank/DDBJ whole genome shotgun (WGS) entry which is preliminary data.</text>
</comment>
<evidence type="ECO:0000259" key="7">
    <source>
        <dbReference type="SMART" id="SM00990"/>
    </source>
</evidence>
<feature type="compositionally biased region" description="Polar residues" evidence="6">
    <location>
        <begin position="241"/>
        <end position="264"/>
    </location>
</feature>
<dbReference type="GO" id="GO:0036297">
    <property type="term" value="P:interstrand cross-link repair"/>
    <property type="evidence" value="ECO:0007669"/>
    <property type="project" value="InterPro"/>
</dbReference>
<dbReference type="PANTHER" id="PTHR15749:SF4">
    <property type="entry name" value="FANCONI-ASSOCIATED NUCLEASE 1"/>
    <property type="match status" value="1"/>
</dbReference>
<dbReference type="Pfam" id="PF08774">
    <property type="entry name" value="VRR_NUC"/>
    <property type="match status" value="1"/>
</dbReference>
<comment type="cofactor">
    <cofactor evidence="5">
        <name>Mg(2+)</name>
        <dbReference type="ChEBI" id="CHEBI:18420"/>
    </cofactor>
    <cofactor evidence="5">
        <name>Mn(2+)</name>
        <dbReference type="ChEBI" id="CHEBI:29035"/>
    </cofactor>
</comment>
<comment type="subcellular location">
    <subcellularLocation>
        <location evidence="5">Nucleus</location>
    </subcellularLocation>
</comment>
<evidence type="ECO:0000256" key="1">
    <source>
        <dbReference type="ARBA" id="ARBA00022722"/>
    </source>
</evidence>
<keyword evidence="4 5" id="KW-0460">Magnesium</keyword>
<keyword evidence="5" id="KW-0464">Manganese</keyword>
<organism evidence="8 9">
    <name type="scientific">Allacma fusca</name>
    <dbReference type="NCBI Taxonomy" id="39272"/>
    <lineage>
        <taxon>Eukaryota</taxon>
        <taxon>Metazoa</taxon>
        <taxon>Ecdysozoa</taxon>
        <taxon>Arthropoda</taxon>
        <taxon>Hexapoda</taxon>
        <taxon>Collembola</taxon>
        <taxon>Symphypleona</taxon>
        <taxon>Sminthuridae</taxon>
        <taxon>Allacma</taxon>
    </lineage>
</organism>
<comment type="catalytic activity">
    <reaction evidence="5">
        <text>Hydrolytically removes 5'-nucleotides successively from the 3'-hydroxy termini of 3'-hydroxy-terminated oligonucleotides.</text>
        <dbReference type="EC" id="3.1.4.1"/>
    </reaction>
</comment>
<feature type="region of interest" description="Disordered" evidence="6">
    <location>
        <begin position="705"/>
        <end position="743"/>
    </location>
</feature>
<reference evidence="8" key="1">
    <citation type="submission" date="2021-06" db="EMBL/GenBank/DDBJ databases">
        <authorList>
            <person name="Hodson N. C."/>
            <person name="Mongue J. A."/>
            <person name="Jaron S. K."/>
        </authorList>
    </citation>
    <scope>NUCLEOTIDE SEQUENCE</scope>
</reference>
<keyword evidence="3 5" id="KW-0378">Hydrolase</keyword>
<dbReference type="AlphaFoldDB" id="A0A8J2LBS0"/>
<dbReference type="GO" id="GO:0070336">
    <property type="term" value="F:flap-structured DNA binding"/>
    <property type="evidence" value="ECO:0007669"/>
    <property type="project" value="TreeGrafter"/>
</dbReference>
<dbReference type="Proteomes" id="UP000708208">
    <property type="component" value="Unassembled WGS sequence"/>
</dbReference>
<dbReference type="Pfam" id="PF21315">
    <property type="entry name" value="FAN1_HTH"/>
    <property type="match status" value="1"/>
</dbReference>
<comment type="function">
    <text evidence="5">Nuclease required for the repair of DNA interstrand cross-links (ICL). Acts as a 5'-3' exonuclease that anchors at a cut end of DNA and cleaves DNA successively at every third nucleotide, allowing to excise an ICL from one strand through flanking incisions.</text>
</comment>
<dbReference type="OrthoDB" id="76364at2759"/>
<evidence type="ECO:0000256" key="4">
    <source>
        <dbReference type="ARBA" id="ARBA00022842"/>
    </source>
</evidence>
<evidence type="ECO:0000313" key="9">
    <source>
        <dbReference type="Proteomes" id="UP000708208"/>
    </source>
</evidence>
<dbReference type="InterPro" id="IPR049126">
    <property type="entry name" value="FAN1-like_TPR"/>
</dbReference>
<keyword evidence="5" id="KW-0234">DNA repair</keyword>
<feature type="domain" description="VRR-NUC" evidence="7">
    <location>
        <begin position="858"/>
        <end position="970"/>
    </location>
</feature>
<keyword evidence="5" id="KW-0539">Nucleus</keyword>
<dbReference type="EMBL" id="CAJVCH010551012">
    <property type="protein sequence ID" value="CAG7829327.1"/>
    <property type="molecule type" value="Genomic_DNA"/>
</dbReference>
<dbReference type="PANTHER" id="PTHR15749">
    <property type="entry name" value="FANCONI-ASSOCIATED NUCLEASE 1"/>
    <property type="match status" value="1"/>
</dbReference>
<name>A0A8J2LBS0_9HEXA</name>
<accession>A0A8J2LBS0</accession>
<dbReference type="EC" id="3.1.4.1" evidence="5"/>
<protein>
    <recommendedName>
        <fullName evidence="5">Fanconi-associated nuclease</fullName>
        <ecNumber evidence="5">3.1.4.1</ecNumber>
    </recommendedName>
</protein>
<evidence type="ECO:0000256" key="2">
    <source>
        <dbReference type="ARBA" id="ARBA00022723"/>
    </source>
</evidence>
<dbReference type="GO" id="GO:0017108">
    <property type="term" value="F:5'-flap endonuclease activity"/>
    <property type="evidence" value="ECO:0007669"/>
    <property type="project" value="TreeGrafter"/>
</dbReference>